<dbReference type="Proteomes" id="UP001290455">
    <property type="component" value="Unassembled WGS sequence"/>
</dbReference>
<evidence type="ECO:0000313" key="1">
    <source>
        <dbReference type="EMBL" id="MDZ5472715.1"/>
    </source>
</evidence>
<evidence type="ECO:0000313" key="2">
    <source>
        <dbReference type="Proteomes" id="UP001290455"/>
    </source>
</evidence>
<keyword evidence="2" id="KW-1185">Reference proteome</keyword>
<gene>
    <name evidence="1" type="ORF">SM124_13355</name>
</gene>
<sequence>MYIVEELSTDDIEEGGIKYRTVKIYLNHENTQKFASGQKNAY</sequence>
<name>A0ABU5IZX1_9BACI</name>
<dbReference type="RefSeq" id="WP_322447016.1">
    <property type="nucleotide sequence ID" value="NZ_JAXOFX010000008.1"/>
</dbReference>
<reference evidence="1 2" key="1">
    <citation type="submission" date="2023-11" db="EMBL/GenBank/DDBJ databases">
        <title>Bacillus jintuensis, isolated from a mudflat on the Beibu Gulf coast.</title>
        <authorList>
            <person name="Li M."/>
        </authorList>
    </citation>
    <scope>NUCLEOTIDE SEQUENCE [LARGE SCALE GENOMIC DNA]</scope>
    <source>
        <strain evidence="1 2">31A1R</strain>
    </source>
</reference>
<organism evidence="1 2">
    <name type="scientific">Robertmurraya mangrovi</name>
    <dbReference type="NCBI Taxonomy" id="3098077"/>
    <lineage>
        <taxon>Bacteria</taxon>
        <taxon>Bacillati</taxon>
        <taxon>Bacillota</taxon>
        <taxon>Bacilli</taxon>
        <taxon>Bacillales</taxon>
        <taxon>Bacillaceae</taxon>
        <taxon>Robertmurraya</taxon>
    </lineage>
</organism>
<dbReference type="EMBL" id="JAXOFX010000008">
    <property type="protein sequence ID" value="MDZ5472715.1"/>
    <property type="molecule type" value="Genomic_DNA"/>
</dbReference>
<protein>
    <submittedName>
        <fullName evidence="1">Uncharacterized protein</fullName>
    </submittedName>
</protein>
<accession>A0ABU5IZX1</accession>
<proteinExistence type="predicted"/>
<comment type="caution">
    <text evidence="1">The sequence shown here is derived from an EMBL/GenBank/DDBJ whole genome shotgun (WGS) entry which is preliminary data.</text>
</comment>